<protein>
    <recommendedName>
        <fullName evidence="4">Polymer-forming cytoskeletal protein</fullName>
    </recommendedName>
</protein>
<dbReference type="AlphaFoldDB" id="A0A410MGZ6"/>
<evidence type="ECO:0008006" key="4">
    <source>
        <dbReference type="Google" id="ProtNLM"/>
    </source>
</evidence>
<proteinExistence type="predicted"/>
<dbReference type="Proteomes" id="UP000287756">
    <property type="component" value="Chromosome"/>
</dbReference>
<keyword evidence="1" id="KW-1133">Transmembrane helix</keyword>
<keyword evidence="1" id="KW-0812">Transmembrane</keyword>
<evidence type="ECO:0000313" key="3">
    <source>
        <dbReference type="Proteomes" id="UP000287756"/>
    </source>
</evidence>
<dbReference type="EMBL" id="CP026118">
    <property type="protein sequence ID" value="QAS54037.1"/>
    <property type="molecule type" value="Genomic_DNA"/>
</dbReference>
<organism evidence="2 3">
    <name type="scientific">Halobacillus litoralis</name>
    <dbReference type="NCBI Taxonomy" id="45668"/>
    <lineage>
        <taxon>Bacteria</taxon>
        <taxon>Bacillati</taxon>
        <taxon>Bacillota</taxon>
        <taxon>Bacilli</taxon>
        <taxon>Bacillales</taxon>
        <taxon>Bacillaceae</taxon>
        <taxon>Halobacillus</taxon>
    </lineage>
</organism>
<dbReference type="KEGG" id="hli:HLI_18395"/>
<sequence length="548" mass="61783">MNFSFLKRQDGYVLITVLIMFTIFSILGLGLMSYTIGSYQFTKANTDFVETKSDAEMKAQEAHARILKGVEEINTNLSNGTLDLDSVIDRIDGVVNEARTQLGQAGVLKEQVLKDGSNGIFLQRLDIEVDVEGSNKRLVRTFTISTIADVFRYSAVTPGDLTLNGASYLQGDVQVGNDLYIDDHGYFTAGYGKHWVQSFYPGIEGDLRVVGDFNKKSQDRRIHKFNPTSENLNRYFNIAPRAISDTTTIEPLQVESLINEKRYNDIRHGNGFYEVSGNKSMDGTYNHDLAIRDYYDCGYYRKRRCWDPASLEIKNSQDAHVKGDLLVEGDLEVYGSLKVDGSIYIEGEAELEGDLILNNNQFIYIDGETQIDNLNFNGSMYIDDYLYINGDVNTNGTIYTRSGGRVEGMENDSGTIVVLSEGPLTIANNNLYTDPDSPALQEMNAFFYTNSDLEMFGVGSNLVINGGIYGENIVMNAVKGETRKGGYHYNSHFRVYDLWFERGQDDLSIHQSRFQINYKEELILNPPEGIPTIEKITVKEIDSHYYEN</sequence>
<name>A0A410MGZ6_9BACI</name>
<reference evidence="2 3" key="1">
    <citation type="submission" date="2018-01" db="EMBL/GenBank/DDBJ databases">
        <title>The whole genome sequencing and assembly of Halobacillus litoralis ERB031 strain.</title>
        <authorList>
            <person name="Lee S.-J."/>
            <person name="Park M.-K."/>
            <person name="Kim J.-Y."/>
            <person name="Lee Y.-J."/>
            <person name="Yi H."/>
            <person name="Bahn Y.-S."/>
            <person name="Kim J.F."/>
            <person name="Lee D.-W."/>
        </authorList>
    </citation>
    <scope>NUCLEOTIDE SEQUENCE [LARGE SCALE GENOMIC DNA]</scope>
    <source>
        <strain evidence="2 3">ERB 031</strain>
    </source>
</reference>
<keyword evidence="1" id="KW-0472">Membrane</keyword>
<evidence type="ECO:0000313" key="2">
    <source>
        <dbReference type="EMBL" id="QAS54037.1"/>
    </source>
</evidence>
<feature type="transmembrane region" description="Helical" evidence="1">
    <location>
        <begin position="12"/>
        <end position="36"/>
    </location>
</feature>
<gene>
    <name evidence="2" type="ORF">HLI_18395</name>
</gene>
<evidence type="ECO:0000256" key="1">
    <source>
        <dbReference type="SAM" id="Phobius"/>
    </source>
</evidence>
<accession>A0A410MGZ6</accession>